<dbReference type="InterPro" id="IPR011990">
    <property type="entry name" value="TPR-like_helical_dom_sf"/>
</dbReference>
<accession>A0ABU7V0F8</accession>
<dbReference type="InterPro" id="IPR027417">
    <property type="entry name" value="P-loop_NTPase"/>
</dbReference>
<feature type="repeat" description="TPR" evidence="3">
    <location>
        <begin position="168"/>
        <end position="201"/>
    </location>
</feature>
<feature type="repeat" description="TPR" evidence="3">
    <location>
        <begin position="235"/>
        <end position="268"/>
    </location>
</feature>
<reference evidence="4 5" key="1">
    <citation type="submission" date="2024-01" db="EMBL/GenBank/DDBJ databases">
        <title>Novel species of the genus Luteimonas isolated from rivers.</title>
        <authorList>
            <person name="Lu H."/>
        </authorList>
    </citation>
    <scope>NUCLEOTIDE SEQUENCE [LARGE SCALE GENOMIC DNA]</scope>
    <source>
        <strain evidence="4 5">FXH3W</strain>
    </source>
</reference>
<dbReference type="PANTHER" id="PTHR45586:SF1">
    <property type="entry name" value="LIPOPOLYSACCHARIDE ASSEMBLY PROTEIN B"/>
    <property type="match status" value="1"/>
</dbReference>
<keyword evidence="2 3" id="KW-0802">TPR repeat</keyword>
<dbReference type="Proteomes" id="UP001356170">
    <property type="component" value="Unassembled WGS sequence"/>
</dbReference>
<proteinExistence type="predicted"/>
<dbReference type="RefSeq" id="WP_331703406.1">
    <property type="nucleotide sequence ID" value="NZ_JAZHBO010000001.1"/>
</dbReference>
<keyword evidence="5" id="KW-1185">Reference proteome</keyword>
<dbReference type="PROSITE" id="PS50005">
    <property type="entry name" value="TPR"/>
    <property type="match status" value="2"/>
</dbReference>
<protein>
    <submittedName>
        <fullName evidence="4">Tetratricopeptide repeat protein</fullName>
    </submittedName>
</protein>
<dbReference type="Pfam" id="PF13432">
    <property type="entry name" value="TPR_16"/>
    <property type="match status" value="2"/>
</dbReference>
<dbReference type="Pfam" id="PF14559">
    <property type="entry name" value="TPR_19"/>
    <property type="match status" value="2"/>
</dbReference>
<dbReference type="SUPFAM" id="SSF48452">
    <property type="entry name" value="TPR-like"/>
    <property type="match status" value="2"/>
</dbReference>
<dbReference type="Gene3D" id="1.25.40.10">
    <property type="entry name" value="Tetratricopeptide repeat domain"/>
    <property type="match status" value="3"/>
</dbReference>
<name>A0ABU7V0F8_9GAMM</name>
<evidence type="ECO:0000313" key="4">
    <source>
        <dbReference type="EMBL" id="MEF2155344.1"/>
    </source>
</evidence>
<dbReference type="SMART" id="SM00028">
    <property type="entry name" value="TPR"/>
    <property type="match status" value="5"/>
</dbReference>
<dbReference type="EMBL" id="JAZHBO010000001">
    <property type="protein sequence ID" value="MEF2155344.1"/>
    <property type="molecule type" value="Genomic_DNA"/>
</dbReference>
<dbReference type="InterPro" id="IPR019734">
    <property type="entry name" value="TPR_rpt"/>
</dbReference>
<organism evidence="4 5">
    <name type="scientific">Aquilutibacter rugosus</name>
    <dbReference type="NCBI Taxonomy" id="3115820"/>
    <lineage>
        <taxon>Bacteria</taxon>
        <taxon>Pseudomonadati</taxon>
        <taxon>Pseudomonadota</taxon>
        <taxon>Gammaproteobacteria</taxon>
        <taxon>Lysobacterales</taxon>
        <taxon>Lysobacteraceae</taxon>
        <taxon>Aquilutibacter</taxon>
    </lineage>
</organism>
<dbReference type="PANTHER" id="PTHR45586">
    <property type="entry name" value="TPR REPEAT-CONTAINING PROTEIN PA4667"/>
    <property type="match status" value="1"/>
</dbReference>
<gene>
    <name evidence="4" type="ORF">V3390_03740</name>
</gene>
<evidence type="ECO:0000256" key="2">
    <source>
        <dbReference type="ARBA" id="ARBA00022803"/>
    </source>
</evidence>
<keyword evidence="1" id="KW-0677">Repeat</keyword>
<evidence type="ECO:0000256" key="1">
    <source>
        <dbReference type="ARBA" id="ARBA00022737"/>
    </source>
</evidence>
<sequence length="710" mass="77194">MLDAIHQDLLNGNAAAAEQKARELLAQRPKDGEVYRTLAAAQNMTGNSDGARATIEQGLEQLPDDAALHFAQAGLYLEANDVAQAAPALAKVTQLDPNFFPAYVLQAQLAMAHGQVEEAERIARVANRVSPDHPQLHVIEGQVALARGDMDRALQFLSAAARQMPGDPRVLRSLGMAYMGKQHYAFAEQTFTNLLEREPQAYDVRALLIDAVRLQGRAADALKLAEPLLTADAPARILGNVGVIALEAGQADRGIELLERAVRLEPGNQQALASVVQAWQATGKIDQGRALLDELLSGPNAQNPLLWQARLATEEFAGDAAVQVIERWRQVMPTALEPLQARAVVHDVHGERAQGDALAQQIIELQPLHADAQLRLLGSLLEADPQAAVTRAAELRELFKGQNPQLDDQMRGVYSSTLDRAGRYQEAADIWLQVQAEGNDQRLQLTEPGTPRQADEWAPLTALTDLPNAQPSPLGARHRLLWGPPGSLSEFVGYSLAASQVPLLTDRFTNQPPNDYLQSFATLAALDKNAGEQAASEETVAQMAGSWVEGLAARGAPANVPVVDALLLWDYNFLQVLRAHPNHAELLVAIRDPRDMLLHWLAFPGQTPFRFESVEKAADWLAAVCNQVADIEQQKLYPLTLIRLDDAIADELSLQTAVTTALGAPVQALDDGALQHKSLPKGHWRHYAPALQAGFDRLKDVAVRLGYAEA</sequence>
<dbReference type="Gene3D" id="3.40.50.300">
    <property type="entry name" value="P-loop containing nucleotide triphosphate hydrolases"/>
    <property type="match status" value="1"/>
</dbReference>
<dbReference type="InterPro" id="IPR051012">
    <property type="entry name" value="CellSynth/LPSAsmb/PSIAsmb"/>
</dbReference>
<evidence type="ECO:0000256" key="3">
    <source>
        <dbReference type="PROSITE-ProRule" id="PRU00339"/>
    </source>
</evidence>
<comment type="caution">
    <text evidence="4">The sequence shown here is derived from an EMBL/GenBank/DDBJ whole genome shotgun (WGS) entry which is preliminary data.</text>
</comment>
<evidence type="ECO:0000313" key="5">
    <source>
        <dbReference type="Proteomes" id="UP001356170"/>
    </source>
</evidence>